<comment type="subcellular location">
    <subcellularLocation>
        <location evidence="1">Cell membrane</location>
        <topology evidence="1">Multi-pass membrane protein</topology>
    </subcellularLocation>
</comment>
<name>A0ABP8HD42_9SPHI</name>
<evidence type="ECO:0000256" key="7">
    <source>
        <dbReference type="SAM" id="Phobius"/>
    </source>
</evidence>
<dbReference type="InterPro" id="IPR017039">
    <property type="entry name" value="Virul_fac_BrkB"/>
</dbReference>
<feature type="transmembrane region" description="Helical" evidence="7">
    <location>
        <begin position="98"/>
        <end position="118"/>
    </location>
</feature>
<gene>
    <name evidence="8" type="ORF">GCM10023149_46940</name>
</gene>
<evidence type="ECO:0000256" key="4">
    <source>
        <dbReference type="ARBA" id="ARBA00022989"/>
    </source>
</evidence>
<evidence type="ECO:0000256" key="6">
    <source>
        <dbReference type="SAM" id="MobiDB-lite"/>
    </source>
</evidence>
<evidence type="ECO:0000256" key="5">
    <source>
        <dbReference type="ARBA" id="ARBA00023136"/>
    </source>
</evidence>
<dbReference type="PANTHER" id="PTHR30213:SF1">
    <property type="entry name" value="INNER MEMBRANE PROTEIN YHJD"/>
    <property type="match status" value="1"/>
</dbReference>
<dbReference type="NCBIfam" id="TIGR00765">
    <property type="entry name" value="yihY_not_rbn"/>
    <property type="match status" value="1"/>
</dbReference>
<evidence type="ECO:0000313" key="9">
    <source>
        <dbReference type="Proteomes" id="UP001500582"/>
    </source>
</evidence>
<comment type="caution">
    <text evidence="8">The sequence shown here is derived from an EMBL/GenBank/DDBJ whole genome shotgun (WGS) entry which is preliminary data.</text>
</comment>
<feature type="transmembrane region" description="Helical" evidence="7">
    <location>
        <begin position="227"/>
        <end position="246"/>
    </location>
</feature>
<organism evidence="8 9">
    <name type="scientific">Mucilaginibacter gynuensis</name>
    <dbReference type="NCBI Taxonomy" id="1302236"/>
    <lineage>
        <taxon>Bacteria</taxon>
        <taxon>Pseudomonadati</taxon>
        <taxon>Bacteroidota</taxon>
        <taxon>Sphingobacteriia</taxon>
        <taxon>Sphingobacteriales</taxon>
        <taxon>Sphingobacteriaceae</taxon>
        <taxon>Mucilaginibacter</taxon>
    </lineage>
</organism>
<keyword evidence="3 7" id="KW-0812">Transmembrane</keyword>
<feature type="transmembrane region" description="Helical" evidence="7">
    <location>
        <begin position="258"/>
        <end position="281"/>
    </location>
</feature>
<keyword evidence="4 7" id="KW-1133">Transmembrane helix</keyword>
<dbReference type="PANTHER" id="PTHR30213">
    <property type="entry name" value="INNER MEMBRANE PROTEIN YHJD"/>
    <property type="match status" value="1"/>
</dbReference>
<protein>
    <submittedName>
        <fullName evidence="8">YihY/virulence factor BrkB family protein</fullName>
    </submittedName>
</protein>
<evidence type="ECO:0000256" key="2">
    <source>
        <dbReference type="ARBA" id="ARBA00022475"/>
    </source>
</evidence>
<evidence type="ECO:0000313" key="8">
    <source>
        <dbReference type="EMBL" id="GAA4337482.1"/>
    </source>
</evidence>
<feature type="compositionally biased region" description="Basic and acidic residues" evidence="6">
    <location>
        <begin position="327"/>
        <end position="348"/>
    </location>
</feature>
<keyword evidence="5 7" id="KW-0472">Membrane</keyword>
<dbReference type="Pfam" id="PF03631">
    <property type="entry name" value="Virul_fac_BrkB"/>
    <property type="match status" value="1"/>
</dbReference>
<dbReference type="EMBL" id="BAABFT010000019">
    <property type="protein sequence ID" value="GAA4337482.1"/>
    <property type="molecule type" value="Genomic_DNA"/>
</dbReference>
<evidence type="ECO:0000256" key="3">
    <source>
        <dbReference type="ARBA" id="ARBA00022692"/>
    </source>
</evidence>
<keyword evidence="2" id="KW-1003">Cell membrane</keyword>
<feature type="transmembrane region" description="Helical" evidence="7">
    <location>
        <begin position="35"/>
        <end position="58"/>
    </location>
</feature>
<sequence length="348" mass="38471">MKIFSKEYLKQFWKVILATFSGFGNDNGLKLSASLAYYTIFSLAPLLILILSVTGIFLKDKKNRDTFYVQIEQYVGAKATDQIKATVKSQDIEGKSGIGLAVGIVTLLLGASSIFLEIQDSLNIIWRVKAKPKKGWVKMLQNRFLSFSLIVSLGFLLLTSLLVSVVISAFSDQITKFLPHVLGSSISAVVGRTIIFAINFGITLLVISVLFGIIFKVLPDVKIKWKDVRAGAIFTALLFILGQYIISNYIQYTAQGSAYGTAGSIIIILVWIYYTAAILYIGAEFTQVYAEANGSHIEPADYAVHVQQTEVERNVKEIPPQNPELEGALKCDDDVNKDKDECKDDKKA</sequence>
<keyword evidence="9" id="KW-1185">Reference proteome</keyword>
<reference evidence="9" key="1">
    <citation type="journal article" date="2019" name="Int. J. Syst. Evol. Microbiol.">
        <title>The Global Catalogue of Microorganisms (GCM) 10K type strain sequencing project: providing services to taxonomists for standard genome sequencing and annotation.</title>
        <authorList>
            <consortium name="The Broad Institute Genomics Platform"/>
            <consortium name="The Broad Institute Genome Sequencing Center for Infectious Disease"/>
            <person name="Wu L."/>
            <person name="Ma J."/>
        </authorList>
    </citation>
    <scope>NUCLEOTIDE SEQUENCE [LARGE SCALE GENOMIC DNA]</scope>
    <source>
        <strain evidence="9">JCM 17705</strain>
    </source>
</reference>
<dbReference type="Proteomes" id="UP001500582">
    <property type="component" value="Unassembled WGS sequence"/>
</dbReference>
<evidence type="ECO:0000256" key="1">
    <source>
        <dbReference type="ARBA" id="ARBA00004651"/>
    </source>
</evidence>
<dbReference type="PIRSF" id="PIRSF035875">
    <property type="entry name" value="RNase_BN"/>
    <property type="match status" value="1"/>
</dbReference>
<accession>A0ABP8HD42</accession>
<feature type="transmembrane region" description="Helical" evidence="7">
    <location>
        <begin position="144"/>
        <end position="170"/>
    </location>
</feature>
<feature type="region of interest" description="Disordered" evidence="6">
    <location>
        <begin position="316"/>
        <end position="348"/>
    </location>
</feature>
<proteinExistence type="predicted"/>
<dbReference type="RefSeq" id="WP_345213641.1">
    <property type="nucleotide sequence ID" value="NZ_BAABFT010000019.1"/>
</dbReference>
<feature type="transmembrane region" description="Helical" evidence="7">
    <location>
        <begin position="190"/>
        <end position="215"/>
    </location>
</feature>